<feature type="signal peptide" evidence="2">
    <location>
        <begin position="1"/>
        <end position="26"/>
    </location>
</feature>
<protein>
    <submittedName>
        <fullName evidence="3">Uncharacterized protein</fullName>
    </submittedName>
</protein>
<evidence type="ECO:0000313" key="4">
    <source>
        <dbReference type="Proteomes" id="UP000027647"/>
    </source>
</evidence>
<dbReference type="SUPFAM" id="SSF48452">
    <property type="entry name" value="TPR-like"/>
    <property type="match status" value="2"/>
</dbReference>
<dbReference type="Gene3D" id="1.25.40.10">
    <property type="entry name" value="Tetratricopeptide repeat domain"/>
    <property type="match status" value="2"/>
</dbReference>
<feature type="chain" id="PRO_5001697009" evidence="2">
    <location>
        <begin position="27"/>
        <end position="352"/>
    </location>
</feature>
<keyword evidence="1" id="KW-0802">TPR repeat</keyword>
<keyword evidence="2" id="KW-0732">Signal</keyword>
<organism evidence="3 4">
    <name type="scientific">Erythrobacter longus</name>
    <dbReference type="NCBI Taxonomy" id="1044"/>
    <lineage>
        <taxon>Bacteria</taxon>
        <taxon>Pseudomonadati</taxon>
        <taxon>Pseudomonadota</taxon>
        <taxon>Alphaproteobacteria</taxon>
        <taxon>Sphingomonadales</taxon>
        <taxon>Erythrobacteraceae</taxon>
        <taxon>Erythrobacter/Porphyrobacter group</taxon>
        <taxon>Erythrobacter</taxon>
    </lineage>
</organism>
<dbReference type="OrthoDB" id="9801651at2"/>
<dbReference type="RefSeq" id="WP_034960004.1">
    <property type="nucleotide sequence ID" value="NZ_JMIW01000003.1"/>
</dbReference>
<evidence type="ECO:0000313" key="3">
    <source>
        <dbReference type="EMBL" id="KEO90560.1"/>
    </source>
</evidence>
<dbReference type="Proteomes" id="UP000027647">
    <property type="component" value="Unassembled WGS sequence"/>
</dbReference>
<dbReference type="AlphaFoldDB" id="A0A074MCR4"/>
<reference evidence="3 4" key="1">
    <citation type="submission" date="2014-04" db="EMBL/GenBank/DDBJ databases">
        <title>A comprehensive comparison of genomes of Erythrobacter spp. strains.</title>
        <authorList>
            <person name="Zheng Q."/>
        </authorList>
    </citation>
    <scope>NUCLEOTIDE SEQUENCE [LARGE SCALE GENOMIC DNA]</scope>
    <source>
        <strain evidence="3 4">DSM 6997</strain>
    </source>
</reference>
<comment type="caution">
    <text evidence="3">The sequence shown here is derived from an EMBL/GenBank/DDBJ whole genome shotgun (WGS) entry which is preliminary data.</text>
</comment>
<evidence type="ECO:0000256" key="2">
    <source>
        <dbReference type="SAM" id="SignalP"/>
    </source>
</evidence>
<proteinExistence type="predicted"/>
<name>A0A074MCR4_ERYLO</name>
<dbReference type="Pfam" id="PF13424">
    <property type="entry name" value="TPR_12"/>
    <property type="match status" value="2"/>
</dbReference>
<dbReference type="PROSITE" id="PS50005">
    <property type="entry name" value="TPR"/>
    <property type="match status" value="1"/>
</dbReference>
<dbReference type="InterPro" id="IPR019734">
    <property type="entry name" value="TPR_rpt"/>
</dbReference>
<dbReference type="InterPro" id="IPR011990">
    <property type="entry name" value="TPR-like_helical_dom_sf"/>
</dbReference>
<gene>
    <name evidence="3" type="ORF">EH31_10765</name>
</gene>
<accession>A0A074MCR4</accession>
<keyword evidence="4" id="KW-1185">Reference proteome</keyword>
<sequence length="352" mass="37752">MLKSQTRKLTSIAAATVLFIGAPAMALSSAEEAAFDSEIGEARSKMMSQSAAALEHARNARKIARGESSKAQMARLTASWLEAEALMRLNRSSEASPIIEVTLKEAAGSFHGSKLHADLLRTHGGIKARSGQFADALPVFKQAQALYDTLGEKRSQAIVLLNIGSLYSGARQFEHALMYFEQGQQAFPEDPALSLSAHNNIGNALKGLARYSEAESAFALALETAPAKGSPLLTARILTNIAAVQVADGRSQEAEATALKAMELAQEHAPDWARFVDGVLAQVEMTNGDLDIAKAHIERAFEGENLEATAAHFRDFHETAAELYTQLGDQNQSDLHKSALARLNAKVAQLEG</sequence>
<evidence type="ECO:0000256" key="1">
    <source>
        <dbReference type="PROSITE-ProRule" id="PRU00339"/>
    </source>
</evidence>
<feature type="repeat" description="TPR" evidence="1">
    <location>
        <begin position="157"/>
        <end position="190"/>
    </location>
</feature>
<dbReference type="eggNOG" id="COG0457">
    <property type="taxonomic scope" value="Bacteria"/>
</dbReference>
<dbReference type="SMART" id="SM00028">
    <property type="entry name" value="TPR"/>
    <property type="match status" value="4"/>
</dbReference>
<dbReference type="STRING" id="1044.EH31_10765"/>
<dbReference type="EMBL" id="JMIW01000003">
    <property type="protein sequence ID" value="KEO90560.1"/>
    <property type="molecule type" value="Genomic_DNA"/>
</dbReference>